<dbReference type="EMBL" id="MWMI01000004">
    <property type="protein sequence ID" value="RIB35242.1"/>
    <property type="molecule type" value="Genomic_DNA"/>
</dbReference>
<keyword evidence="1" id="KW-0812">Transmembrane</keyword>
<evidence type="ECO:0000256" key="1">
    <source>
        <dbReference type="SAM" id="Phobius"/>
    </source>
</evidence>
<protein>
    <submittedName>
        <fullName evidence="2">Uncharacterized protein</fullName>
    </submittedName>
</protein>
<feature type="transmembrane region" description="Helical" evidence="1">
    <location>
        <begin position="6"/>
        <end position="21"/>
    </location>
</feature>
<gene>
    <name evidence="2" type="ORF">BXU00_02860</name>
</gene>
<comment type="caution">
    <text evidence="2">The sequence shown here is derived from an EMBL/GenBank/DDBJ whole genome shotgun (WGS) entry which is preliminary data.</text>
</comment>
<dbReference type="AlphaFoldDB" id="A0A397WMV0"/>
<name>A0A397WMV0_9ARCH</name>
<evidence type="ECO:0000313" key="2">
    <source>
        <dbReference type="EMBL" id="RIB35242.1"/>
    </source>
</evidence>
<dbReference type="Proteomes" id="UP000266622">
    <property type="component" value="Unassembled WGS sequence"/>
</dbReference>
<evidence type="ECO:0000313" key="3">
    <source>
        <dbReference type="Proteomes" id="UP000266622"/>
    </source>
</evidence>
<reference evidence="2 3" key="1">
    <citation type="journal article" date="2018" name="Syst. Appl. Microbiol.">
        <title>A new symbiotic nanoarchaeote (Candidatus Nanoclepta minutus) and its host (Zestosphaera tikiterensis gen. nov., sp. nov.) from a New Zealand hot spring.</title>
        <authorList>
            <person name="St John E."/>
            <person name="Liu Y."/>
            <person name="Podar M."/>
            <person name="Stott M.B."/>
            <person name="Meneghin J."/>
            <person name="Chen Z."/>
            <person name="Lagutin K."/>
            <person name="Mitchell K."/>
            <person name="Reysenbach A.L."/>
        </authorList>
    </citation>
    <scope>NUCLEOTIDE SEQUENCE [LARGE SCALE GENOMIC DNA]</scope>
    <source>
        <strain evidence="2">NZ3</strain>
    </source>
</reference>
<accession>A0A397WMV0</accession>
<feature type="transmembrane region" description="Helical" evidence="1">
    <location>
        <begin position="61"/>
        <end position="80"/>
    </location>
</feature>
<sequence>MIELYVLSFSILITIVNELLNRKLKIRETQKVIQEKIRKIEKIDRKELLELYRIQMRKTQISMLITLSLLLIYFLSLQPFEITKIEDNSTKIYIRNPLLRSSKFYIQSENFNGIITPKEGIITLNITEKPKIDVVVLTFPFNIPIINRNWIGIIGSFIIFSVAINLLVSMIKALIRFPKLEIKNG</sequence>
<feature type="transmembrane region" description="Helical" evidence="1">
    <location>
        <begin position="150"/>
        <end position="175"/>
    </location>
</feature>
<organism evidence="2 3">
    <name type="scientific">Candidatus Nanoclepta minutus</name>
    <dbReference type="NCBI Taxonomy" id="1940235"/>
    <lineage>
        <taxon>Archaea</taxon>
        <taxon>Nanobdellota</taxon>
        <taxon>Candidatus Nanoclepta</taxon>
    </lineage>
</organism>
<keyword evidence="1" id="KW-0472">Membrane</keyword>
<proteinExistence type="predicted"/>
<keyword evidence="1" id="KW-1133">Transmembrane helix</keyword>